<gene>
    <name evidence="14" type="ORF">QU481_18460</name>
</gene>
<evidence type="ECO:0000256" key="7">
    <source>
        <dbReference type="ARBA" id="ARBA00022741"/>
    </source>
</evidence>
<dbReference type="PANTHER" id="PTHR10285">
    <property type="entry name" value="URIDINE KINASE"/>
    <property type="match status" value="1"/>
</dbReference>
<dbReference type="EC" id="2.7.1.19" evidence="3 11"/>
<keyword evidence="12" id="KW-0472">Membrane</keyword>
<dbReference type="Pfam" id="PF00485">
    <property type="entry name" value="PRK"/>
    <property type="match status" value="1"/>
</dbReference>
<feature type="transmembrane region" description="Helical" evidence="12">
    <location>
        <begin position="308"/>
        <end position="327"/>
    </location>
</feature>
<keyword evidence="12" id="KW-0812">Transmembrane</keyword>
<comment type="similarity">
    <text evidence="2 11">Belongs to the phosphoribulokinase family.</text>
</comment>
<accession>A0ABT7XSQ0</accession>
<evidence type="ECO:0000259" key="13">
    <source>
        <dbReference type="Pfam" id="PF00485"/>
    </source>
</evidence>
<evidence type="ECO:0000256" key="12">
    <source>
        <dbReference type="SAM" id="Phobius"/>
    </source>
</evidence>
<evidence type="ECO:0000256" key="6">
    <source>
        <dbReference type="ARBA" id="ARBA00022679"/>
    </source>
</evidence>
<keyword evidence="6" id="KW-0808">Transferase</keyword>
<organism evidence="14 15">
    <name type="scientific">Crenobacter oryzisoli</name>
    <dbReference type="NCBI Taxonomy" id="3056844"/>
    <lineage>
        <taxon>Bacteria</taxon>
        <taxon>Pseudomonadati</taxon>
        <taxon>Pseudomonadota</taxon>
        <taxon>Betaproteobacteria</taxon>
        <taxon>Neisseriales</taxon>
        <taxon>Neisseriaceae</taxon>
        <taxon>Crenobacter</taxon>
    </lineage>
</organism>
<feature type="domain" description="Phosphoribulokinase/uridine kinase" evidence="13">
    <location>
        <begin position="393"/>
        <end position="567"/>
    </location>
</feature>
<comment type="pathway">
    <text evidence="1">Carbohydrate biosynthesis; Calvin cycle.</text>
</comment>
<keyword evidence="7" id="KW-0547">Nucleotide-binding</keyword>
<evidence type="ECO:0000256" key="4">
    <source>
        <dbReference type="ARBA" id="ARBA00022531"/>
    </source>
</evidence>
<feature type="transmembrane region" description="Helical" evidence="12">
    <location>
        <begin position="9"/>
        <end position="29"/>
    </location>
</feature>
<feature type="transmembrane region" description="Helical" evidence="12">
    <location>
        <begin position="158"/>
        <end position="185"/>
    </location>
</feature>
<dbReference type="SUPFAM" id="SSF52540">
    <property type="entry name" value="P-loop containing nucleoside triphosphate hydrolases"/>
    <property type="match status" value="1"/>
</dbReference>
<proteinExistence type="inferred from homology"/>
<dbReference type="RefSeq" id="WP_289831471.1">
    <property type="nucleotide sequence ID" value="NZ_JAUEDK010000044.1"/>
</dbReference>
<keyword evidence="9" id="KW-0067">ATP-binding</keyword>
<feature type="transmembrane region" description="Helical" evidence="12">
    <location>
        <begin position="87"/>
        <end position="109"/>
    </location>
</feature>
<feature type="transmembrane region" description="Helical" evidence="12">
    <location>
        <begin position="121"/>
        <end position="146"/>
    </location>
</feature>
<evidence type="ECO:0000256" key="11">
    <source>
        <dbReference type="RuleBase" id="RU004082"/>
    </source>
</evidence>
<keyword evidence="5" id="KW-0113">Calvin cycle</keyword>
<evidence type="ECO:0000256" key="2">
    <source>
        <dbReference type="ARBA" id="ARBA00009719"/>
    </source>
</evidence>
<dbReference type="Gene3D" id="3.40.50.300">
    <property type="entry name" value="P-loop containing nucleotide triphosphate hydrolases"/>
    <property type="match status" value="1"/>
</dbReference>
<keyword evidence="15" id="KW-1185">Reference proteome</keyword>
<reference evidence="14" key="1">
    <citation type="submission" date="2023-06" db="EMBL/GenBank/DDBJ databases">
        <authorList>
            <person name="Zhang S."/>
        </authorList>
    </citation>
    <scope>NUCLEOTIDE SEQUENCE</scope>
    <source>
        <strain evidence="14">SG2303</strain>
    </source>
</reference>
<evidence type="ECO:0000313" key="14">
    <source>
        <dbReference type="EMBL" id="MDN0076833.1"/>
    </source>
</evidence>
<dbReference type="InterPro" id="IPR027417">
    <property type="entry name" value="P-loop_NTPase"/>
</dbReference>
<feature type="transmembrane region" description="Helical" evidence="12">
    <location>
        <begin position="49"/>
        <end position="75"/>
    </location>
</feature>
<name>A0ABT7XSQ0_9NEIS</name>
<sequence length="684" mass="76250">MKKLLIHPFFTMGLAIRLALIVGMAPLAVTDWYGPFLDMSTSALTLDPWSAWVAHGGDPVAFPYGYAMWLTFLPLTLISKIIGLPLLYAYDLTILAADFSLLLILHQLLPNRQRLLLLTYWLSPIIIIASYGLGLNDLIPALLLVLSMLFVRRVKLTLAGVLLASAISAKLSMVVAVPFFAIYLFNNRALRQRSFEFVSGFGLSIFLLAGSFLLSGAGLKMLFGNPEIEKIYQLAIGLAGNVSIFVVPLIYLVMLYLAWRVRRLNFDLFQATIGIAFLLIVLMTPSSPGWFVWCIPFLVLYQAMSGRIAILMVGAFSGGYVLSTLLLTQLQFANGNEFALGVALHIPGQMSGHTSSLLHTVMVAIGGVLAIRVWREAIGRNDFFRLSRKPFAIGIAGDSGAGKDTFTDAITGLFGEHSVVKLSGDDYHLWDRQKPMWQVMTHLNPMANDIEGFCNDLVSLTDGKSVMSRHYDHKTGKMSKPFMMASNDFIIASGLHALYLPVIRECYNLKIYLDIDEELRRHFKIKRDVHHRGHTIERVLGSFEKREPDSEQFIRPQSRHADLIISLQPIHPRMLEGLDDKHPLRLKLVVNTRNGFNELSIHRTLVGVCGLHVDVVVNDDGSDVQLTIEGETSGADIAMAAEMLCPRVQEFLDISPKWQDGMLGLMQLITLTHISQALTKRFIK</sequence>
<dbReference type="InterPro" id="IPR006083">
    <property type="entry name" value="PRK/URK"/>
</dbReference>
<evidence type="ECO:0000256" key="8">
    <source>
        <dbReference type="ARBA" id="ARBA00022777"/>
    </source>
</evidence>
<protein>
    <recommendedName>
        <fullName evidence="3 11">Phosphoribulokinase</fullName>
        <ecNumber evidence="3 11">2.7.1.19</ecNumber>
    </recommendedName>
</protein>
<dbReference type="PRINTS" id="PR00478">
    <property type="entry name" value="PHRIBLKINASE"/>
</dbReference>
<comment type="caution">
    <text evidence="14">The sequence shown here is derived from an EMBL/GenBank/DDBJ whole genome shotgun (WGS) entry which is preliminary data.</text>
</comment>
<dbReference type="PROSITE" id="PS00567">
    <property type="entry name" value="PHOSPHORIBULOKINASE"/>
    <property type="match status" value="1"/>
</dbReference>
<evidence type="ECO:0000256" key="10">
    <source>
        <dbReference type="ARBA" id="ARBA00047663"/>
    </source>
</evidence>
<feature type="transmembrane region" description="Helical" evidence="12">
    <location>
        <begin position="197"/>
        <end position="219"/>
    </location>
</feature>
<evidence type="ECO:0000256" key="9">
    <source>
        <dbReference type="ARBA" id="ARBA00022840"/>
    </source>
</evidence>
<comment type="catalytic activity">
    <reaction evidence="10 11">
        <text>D-ribulose 5-phosphate + ATP = D-ribulose 1,5-bisphosphate + ADP + H(+)</text>
        <dbReference type="Rhea" id="RHEA:19365"/>
        <dbReference type="ChEBI" id="CHEBI:15378"/>
        <dbReference type="ChEBI" id="CHEBI:30616"/>
        <dbReference type="ChEBI" id="CHEBI:57870"/>
        <dbReference type="ChEBI" id="CHEBI:58121"/>
        <dbReference type="ChEBI" id="CHEBI:456216"/>
        <dbReference type="EC" id="2.7.1.19"/>
    </reaction>
</comment>
<dbReference type="InterPro" id="IPR006082">
    <property type="entry name" value="PRK"/>
</dbReference>
<keyword evidence="12" id="KW-1133">Transmembrane helix</keyword>
<feature type="transmembrane region" description="Helical" evidence="12">
    <location>
        <begin position="231"/>
        <end position="259"/>
    </location>
</feature>
<feature type="transmembrane region" description="Helical" evidence="12">
    <location>
        <begin position="271"/>
        <end position="301"/>
    </location>
</feature>
<dbReference type="Proteomes" id="UP001168540">
    <property type="component" value="Unassembled WGS sequence"/>
</dbReference>
<evidence type="ECO:0000256" key="3">
    <source>
        <dbReference type="ARBA" id="ARBA00012042"/>
    </source>
</evidence>
<keyword evidence="8" id="KW-0418">Kinase</keyword>
<dbReference type="EMBL" id="JAUEDK010000044">
    <property type="protein sequence ID" value="MDN0076833.1"/>
    <property type="molecule type" value="Genomic_DNA"/>
</dbReference>
<evidence type="ECO:0000256" key="5">
    <source>
        <dbReference type="ARBA" id="ARBA00022567"/>
    </source>
</evidence>
<evidence type="ECO:0000313" key="15">
    <source>
        <dbReference type="Proteomes" id="UP001168540"/>
    </source>
</evidence>
<keyword evidence="4" id="KW-0602">Photosynthesis</keyword>
<evidence type="ECO:0000256" key="1">
    <source>
        <dbReference type="ARBA" id="ARBA00005215"/>
    </source>
</evidence>